<reference evidence="2" key="1">
    <citation type="submission" date="2022-11" db="UniProtKB">
        <authorList>
            <consortium name="WormBaseParasite"/>
        </authorList>
    </citation>
    <scope>IDENTIFICATION</scope>
</reference>
<dbReference type="AlphaFoldDB" id="A0A914R9M8"/>
<dbReference type="WBParaSite" id="PEQ_0000140501-mRNA-1">
    <property type="protein sequence ID" value="PEQ_0000140501-mRNA-1"/>
    <property type="gene ID" value="PEQ_0000140501"/>
</dbReference>
<accession>A0A914R9M8</accession>
<proteinExistence type="predicted"/>
<protein>
    <submittedName>
        <fullName evidence="2">Uncharacterized protein</fullName>
    </submittedName>
</protein>
<dbReference type="Gene3D" id="3.40.140.20">
    <property type="match status" value="2"/>
</dbReference>
<dbReference type="GO" id="GO:0003937">
    <property type="term" value="F:IMP cyclohydrolase activity"/>
    <property type="evidence" value="ECO:0007669"/>
    <property type="project" value="InterPro"/>
</dbReference>
<dbReference type="InterPro" id="IPR024051">
    <property type="entry name" value="AICAR_Tfase_dup_dom_sf"/>
</dbReference>
<dbReference type="PANTHER" id="PTHR11692">
    <property type="entry name" value="BIFUNCTIONAL PURINE BIOSYNTHESIS PROTEIN PURH"/>
    <property type="match status" value="1"/>
</dbReference>
<dbReference type="InterPro" id="IPR016193">
    <property type="entry name" value="Cytidine_deaminase-like"/>
</dbReference>
<dbReference type="SUPFAM" id="SSF53927">
    <property type="entry name" value="Cytidine deaminase-like"/>
    <property type="match status" value="1"/>
</dbReference>
<dbReference type="GO" id="GO:0006189">
    <property type="term" value="P:'de novo' IMP biosynthetic process"/>
    <property type="evidence" value="ECO:0007669"/>
    <property type="project" value="TreeGrafter"/>
</dbReference>
<organism evidence="1 2">
    <name type="scientific">Parascaris equorum</name>
    <name type="common">Equine roundworm</name>
    <dbReference type="NCBI Taxonomy" id="6256"/>
    <lineage>
        <taxon>Eukaryota</taxon>
        <taxon>Metazoa</taxon>
        <taxon>Ecdysozoa</taxon>
        <taxon>Nematoda</taxon>
        <taxon>Chromadorea</taxon>
        <taxon>Rhabditida</taxon>
        <taxon>Spirurina</taxon>
        <taxon>Ascaridomorpha</taxon>
        <taxon>Ascaridoidea</taxon>
        <taxon>Ascarididae</taxon>
        <taxon>Parascaris</taxon>
    </lineage>
</organism>
<evidence type="ECO:0000313" key="1">
    <source>
        <dbReference type="Proteomes" id="UP000887564"/>
    </source>
</evidence>
<dbReference type="InterPro" id="IPR002695">
    <property type="entry name" value="PurH-like"/>
</dbReference>
<dbReference type="Pfam" id="PF01808">
    <property type="entry name" value="AICARFT_IMPCHas"/>
    <property type="match status" value="1"/>
</dbReference>
<sequence length="110" mass="12294">MSSFGDFIALSDRCDEMTAKIISREVSDGVVAPDYDDVALSILAKKKNGNYIVIKVDPKYMPSETEERTIFGLRLRQKRNTAIINADTFTNIVSKSTEVSTIHRAFLSCN</sequence>
<dbReference type="Proteomes" id="UP000887564">
    <property type="component" value="Unplaced"/>
</dbReference>
<dbReference type="PANTHER" id="PTHR11692:SF0">
    <property type="entry name" value="BIFUNCTIONAL PURINE BIOSYNTHESIS PROTEIN ATIC"/>
    <property type="match status" value="1"/>
</dbReference>
<name>A0A914R9M8_PAREQ</name>
<keyword evidence="1" id="KW-1185">Reference proteome</keyword>
<evidence type="ECO:0000313" key="2">
    <source>
        <dbReference type="WBParaSite" id="PEQ_0000140501-mRNA-1"/>
    </source>
</evidence>
<dbReference type="GO" id="GO:0005829">
    <property type="term" value="C:cytosol"/>
    <property type="evidence" value="ECO:0007669"/>
    <property type="project" value="TreeGrafter"/>
</dbReference>
<dbReference type="GO" id="GO:0004643">
    <property type="term" value="F:phosphoribosylaminoimidazolecarboxamide formyltransferase activity"/>
    <property type="evidence" value="ECO:0007669"/>
    <property type="project" value="InterPro"/>
</dbReference>